<comment type="caution">
    <text evidence="1">The sequence shown here is derived from an EMBL/GenBank/DDBJ whole genome shotgun (WGS) entry which is preliminary data.</text>
</comment>
<accession>A0A8J5T5K5</accession>
<evidence type="ECO:0000313" key="1">
    <source>
        <dbReference type="EMBL" id="KAG8080234.1"/>
    </source>
</evidence>
<evidence type="ECO:0000313" key="2">
    <source>
        <dbReference type="Proteomes" id="UP000729402"/>
    </source>
</evidence>
<reference evidence="1" key="2">
    <citation type="submission" date="2021-02" db="EMBL/GenBank/DDBJ databases">
        <authorList>
            <person name="Kimball J.A."/>
            <person name="Haas M.W."/>
            <person name="Macchietto M."/>
            <person name="Kono T."/>
            <person name="Duquette J."/>
            <person name="Shao M."/>
        </authorList>
    </citation>
    <scope>NUCLEOTIDE SEQUENCE</scope>
    <source>
        <tissue evidence="1">Fresh leaf tissue</tissue>
    </source>
</reference>
<dbReference type="EMBL" id="JAAALK010000282">
    <property type="protein sequence ID" value="KAG8080234.1"/>
    <property type="molecule type" value="Genomic_DNA"/>
</dbReference>
<sequence>MSVHNSTGDFLASTNNSGGVKLLISGTNITSADVAGYDREVTELLNATVRYAVENSMAQCSSDLSPALCRRCLDDLVSKWWKTLLSFQRDGREGRWRPVLLEV</sequence>
<reference evidence="1" key="1">
    <citation type="journal article" date="2021" name="bioRxiv">
        <title>Whole Genome Assembly and Annotation of Northern Wild Rice, Zizania palustris L., Supports a Whole Genome Duplication in the Zizania Genus.</title>
        <authorList>
            <person name="Haas M."/>
            <person name="Kono T."/>
            <person name="Macchietto M."/>
            <person name="Millas R."/>
            <person name="McGilp L."/>
            <person name="Shao M."/>
            <person name="Duquette J."/>
            <person name="Hirsch C.N."/>
            <person name="Kimball J."/>
        </authorList>
    </citation>
    <scope>NUCLEOTIDE SEQUENCE</scope>
    <source>
        <tissue evidence="1">Fresh leaf tissue</tissue>
    </source>
</reference>
<organism evidence="1 2">
    <name type="scientific">Zizania palustris</name>
    <name type="common">Northern wild rice</name>
    <dbReference type="NCBI Taxonomy" id="103762"/>
    <lineage>
        <taxon>Eukaryota</taxon>
        <taxon>Viridiplantae</taxon>
        <taxon>Streptophyta</taxon>
        <taxon>Embryophyta</taxon>
        <taxon>Tracheophyta</taxon>
        <taxon>Spermatophyta</taxon>
        <taxon>Magnoliopsida</taxon>
        <taxon>Liliopsida</taxon>
        <taxon>Poales</taxon>
        <taxon>Poaceae</taxon>
        <taxon>BOP clade</taxon>
        <taxon>Oryzoideae</taxon>
        <taxon>Oryzeae</taxon>
        <taxon>Zizaniinae</taxon>
        <taxon>Zizania</taxon>
    </lineage>
</organism>
<dbReference type="Proteomes" id="UP000729402">
    <property type="component" value="Unassembled WGS sequence"/>
</dbReference>
<dbReference type="AlphaFoldDB" id="A0A8J5T5K5"/>
<gene>
    <name evidence="1" type="ORF">GUJ93_ZPchr0007g5423</name>
</gene>
<keyword evidence="2" id="KW-1185">Reference proteome</keyword>
<evidence type="ECO:0008006" key="3">
    <source>
        <dbReference type="Google" id="ProtNLM"/>
    </source>
</evidence>
<protein>
    <recommendedName>
        <fullName evidence="3">Gnk2-homologous domain-containing protein</fullName>
    </recommendedName>
</protein>
<name>A0A8J5T5K5_ZIZPA</name>
<proteinExistence type="predicted"/>
<dbReference type="OrthoDB" id="634067at2759"/>